<gene>
    <name evidence="1" type="ordered locus">A2cp1_4455</name>
</gene>
<keyword evidence="1" id="KW-0808">Transferase</keyword>
<evidence type="ECO:0000313" key="2">
    <source>
        <dbReference type="Proteomes" id="UP000007089"/>
    </source>
</evidence>
<dbReference type="Proteomes" id="UP000007089">
    <property type="component" value="Chromosome"/>
</dbReference>
<accession>B8JCQ2</accession>
<dbReference type="CDD" id="cd03801">
    <property type="entry name" value="GT4_PimA-like"/>
    <property type="match status" value="1"/>
</dbReference>
<protein>
    <submittedName>
        <fullName evidence="1">Glycosyl transferase group 1</fullName>
    </submittedName>
</protein>
<name>B8JCQ2_ANAD2</name>
<proteinExistence type="predicted"/>
<dbReference type="Pfam" id="PF13692">
    <property type="entry name" value="Glyco_trans_1_4"/>
    <property type="match status" value="1"/>
</dbReference>
<dbReference type="CAZy" id="GT4">
    <property type="family name" value="Glycosyltransferase Family 4"/>
</dbReference>
<dbReference type="PANTHER" id="PTHR12526:SF635">
    <property type="entry name" value="GLYCOSYL TRANSFERASE GROUP 1"/>
    <property type="match status" value="1"/>
</dbReference>
<dbReference type="SMR" id="B8JCQ2"/>
<sequence>MSPGSAELRAPAAGPGTAAWTTGLAEAFPSLRGLRIAIVDYLLVDPASGKINTGGTETYALTLTEVARALGGDVLHLQRSRVPLAPREVRPGLSLRTWRRPRELPALLRAAREEARGRPVVTILFIEDFVPGPEDQPSVFLHHGIVHDGAFERHPLRWPMTWVRDARKLWVWHRRRRQHYRLVTRTTRTVSVDTNVANVTRYMFPQLDWAGRITYVPNFGTLLPRADVLEKWRHGRPVTVLFARRFVMKRGTFLWADALADLAPRFPQVEFRCVGRGPGEPWLRALAGRYPNVAVLERPHAEMVEEHRRAHLAVVPSEWSEGTSLSAIEAMCAGAAVVSTDVGGLGNLVVPGATGVIAPATPAAFRDAVARLLERPAEARRLGLAGYRVAAASFSMPVWSERMCRVMAEVVADPAPRPPPRRVAPAPGVL</sequence>
<organism evidence="1 2">
    <name type="scientific">Anaeromyxobacter dehalogenans (strain ATCC BAA-258 / DSM 21875 / 2CP-1)</name>
    <dbReference type="NCBI Taxonomy" id="455488"/>
    <lineage>
        <taxon>Bacteria</taxon>
        <taxon>Pseudomonadati</taxon>
        <taxon>Myxococcota</taxon>
        <taxon>Myxococcia</taxon>
        <taxon>Myxococcales</taxon>
        <taxon>Cystobacterineae</taxon>
        <taxon>Anaeromyxobacteraceae</taxon>
        <taxon>Anaeromyxobacter</taxon>
    </lineage>
</organism>
<dbReference type="KEGG" id="acp:A2cp1_4455"/>
<dbReference type="Gene3D" id="3.40.50.2000">
    <property type="entry name" value="Glycogen Phosphorylase B"/>
    <property type="match status" value="1"/>
</dbReference>
<dbReference type="EMBL" id="CP001359">
    <property type="protein sequence ID" value="ACL67772.1"/>
    <property type="molecule type" value="Genomic_DNA"/>
</dbReference>
<dbReference type="PANTHER" id="PTHR12526">
    <property type="entry name" value="GLYCOSYLTRANSFERASE"/>
    <property type="match status" value="1"/>
</dbReference>
<dbReference type="SUPFAM" id="SSF53756">
    <property type="entry name" value="UDP-Glycosyltransferase/glycogen phosphorylase"/>
    <property type="match status" value="1"/>
</dbReference>
<evidence type="ECO:0000313" key="1">
    <source>
        <dbReference type="EMBL" id="ACL67772.1"/>
    </source>
</evidence>
<reference evidence="1" key="1">
    <citation type="submission" date="2009-01" db="EMBL/GenBank/DDBJ databases">
        <title>Complete sequence of Anaeromyxobacter dehalogenans 2CP-1.</title>
        <authorList>
            <consortium name="US DOE Joint Genome Institute"/>
            <person name="Lucas S."/>
            <person name="Copeland A."/>
            <person name="Lapidus A."/>
            <person name="Glavina del Rio T."/>
            <person name="Dalin E."/>
            <person name="Tice H."/>
            <person name="Bruce D."/>
            <person name="Goodwin L."/>
            <person name="Pitluck S."/>
            <person name="Saunders E."/>
            <person name="Brettin T."/>
            <person name="Detter J.C."/>
            <person name="Han C."/>
            <person name="Larimer F."/>
            <person name="Land M."/>
            <person name="Hauser L."/>
            <person name="Kyrpides N."/>
            <person name="Ovchinnikova G."/>
            <person name="Beliaev A.S."/>
            <person name="Richardson P."/>
        </authorList>
    </citation>
    <scope>NUCLEOTIDE SEQUENCE</scope>
    <source>
        <strain evidence="1">2CP-1</strain>
    </source>
</reference>
<dbReference type="AlphaFoldDB" id="B8JCQ2"/>
<dbReference type="HOGENOM" id="CLU_052303_0_0_7"/>
<dbReference type="RefSeq" id="WP_015935455.1">
    <property type="nucleotide sequence ID" value="NC_011891.1"/>
</dbReference>
<keyword evidence="2" id="KW-1185">Reference proteome</keyword>
<dbReference type="GO" id="GO:0016757">
    <property type="term" value="F:glycosyltransferase activity"/>
    <property type="evidence" value="ECO:0007669"/>
    <property type="project" value="TreeGrafter"/>
</dbReference>